<evidence type="ECO:0000259" key="1">
    <source>
        <dbReference type="Pfam" id="PF00561"/>
    </source>
</evidence>
<protein>
    <submittedName>
        <fullName evidence="2">Lactonizing lipase</fullName>
    </submittedName>
</protein>
<evidence type="ECO:0000313" key="2">
    <source>
        <dbReference type="EMBL" id="KHT50842.1"/>
    </source>
</evidence>
<accession>A0A0B3YCK8</accession>
<dbReference type="InterPro" id="IPR029058">
    <property type="entry name" value="AB_hydrolase_fold"/>
</dbReference>
<dbReference type="EMBL" id="JWLW01000023">
    <property type="protein sequence ID" value="KHT50842.1"/>
    <property type="molecule type" value="Genomic_DNA"/>
</dbReference>
<dbReference type="RefSeq" id="WP_039221834.1">
    <property type="nucleotide sequence ID" value="NZ_JWLW01000023.1"/>
</dbReference>
<proteinExistence type="predicted"/>
<dbReference type="InterPro" id="IPR000073">
    <property type="entry name" value="AB_hydrolase_1"/>
</dbReference>
<reference evidence="2 3" key="1">
    <citation type="submission" date="2014-12" db="EMBL/GenBank/DDBJ databases">
        <title>Genome sequencing of Alteromonas marina AD001.</title>
        <authorList>
            <person name="Adrian T.G.S."/>
            <person name="Chan K.G."/>
        </authorList>
    </citation>
    <scope>NUCLEOTIDE SEQUENCE [LARGE SCALE GENOMIC DNA]</scope>
    <source>
        <strain evidence="2 3">AD001</strain>
    </source>
</reference>
<organism evidence="2 3">
    <name type="scientific">Alteromonas marina</name>
    <dbReference type="NCBI Taxonomy" id="203795"/>
    <lineage>
        <taxon>Bacteria</taxon>
        <taxon>Pseudomonadati</taxon>
        <taxon>Pseudomonadota</taxon>
        <taxon>Gammaproteobacteria</taxon>
        <taxon>Alteromonadales</taxon>
        <taxon>Alteromonadaceae</taxon>
        <taxon>Alteromonas/Salinimonas group</taxon>
        <taxon>Alteromonas</taxon>
    </lineage>
</organism>
<dbReference type="Pfam" id="PF00561">
    <property type="entry name" value="Abhydrolase_1"/>
    <property type="match status" value="1"/>
</dbReference>
<dbReference type="SUPFAM" id="SSF53474">
    <property type="entry name" value="alpha/beta-Hydrolases"/>
    <property type="match status" value="1"/>
</dbReference>
<feature type="domain" description="AB hydrolase-1" evidence="1">
    <location>
        <begin position="50"/>
        <end position="160"/>
    </location>
</feature>
<dbReference type="OrthoDB" id="2004167at2"/>
<sequence length="329" mass="35530">MTLYNHLRSIRIRSTKPWLGKFAVILALFSMTLGLSGQAYAGTYAKTKHPIVLVHGLFGFEDILFVDYFYKVPHKLSRNGAVVYIAEVSPANSTEVRGEQLLEYIDEVLALSGADKVNLIGHSHGGPTARYAASVAPDKVASVSSVAGVNWGSKVADELRDAFSEGSVGEGAAGVVFNAFANIIEIASGSDPRDKPTDSIAALNSLSTSGSVAFNQKYPEGMPTAYCRNDGKMLAENGVYYFSWSGGRTYTNALDVVDPFLAITGTAFKEPNDGLVSTCSSHLGKVLKDNYKMNHLDEVNQSFGITHWFETDPVDVFVRQANRLKGLGL</sequence>
<gene>
    <name evidence="2" type="ORF">RJ41_13800</name>
</gene>
<name>A0A0B3YCK8_9ALTE</name>
<dbReference type="Gene3D" id="3.40.50.1820">
    <property type="entry name" value="alpha/beta hydrolase"/>
    <property type="match status" value="1"/>
</dbReference>
<evidence type="ECO:0000313" key="3">
    <source>
        <dbReference type="Proteomes" id="UP000031197"/>
    </source>
</evidence>
<dbReference type="AlphaFoldDB" id="A0A0B3YCK8"/>
<dbReference type="Proteomes" id="UP000031197">
    <property type="component" value="Unassembled WGS sequence"/>
</dbReference>
<keyword evidence="3" id="KW-1185">Reference proteome</keyword>
<comment type="caution">
    <text evidence="2">The sequence shown here is derived from an EMBL/GenBank/DDBJ whole genome shotgun (WGS) entry which is preliminary data.</text>
</comment>